<accession>A0ABQ7L7S3</accession>
<reference evidence="12 13" key="1">
    <citation type="submission" date="2021-03" db="EMBL/GenBank/DDBJ databases">
        <authorList>
            <person name="King G.J."/>
            <person name="Bancroft I."/>
            <person name="Baten A."/>
            <person name="Bloomfield J."/>
            <person name="Borpatragohain P."/>
            <person name="He Z."/>
            <person name="Irish N."/>
            <person name="Irwin J."/>
            <person name="Liu K."/>
            <person name="Mauleon R.P."/>
            <person name="Moore J."/>
            <person name="Morris R."/>
            <person name="Ostergaard L."/>
            <person name="Wang B."/>
            <person name="Wells R."/>
        </authorList>
    </citation>
    <scope>NUCLEOTIDE SEQUENCE [LARGE SCALE GENOMIC DNA]</scope>
    <source>
        <strain evidence="12">R-o-18</strain>
        <tissue evidence="12">Leaf</tissue>
    </source>
</reference>
<sequence>MAIEKDDSRSRFFQGLTRIFIRIMSLLYCARKGSVQGTGKRMKNESSRPGTSWKRIRRFAIQLQIRVSLWDSMEIEGKIGSLGFAMNGNTEDLKAIMGFREDMECWRQSSFEQGVAKLDMPTIALQPIYTTCILQRDIEKTKKEKMDQSLYSKCLVILSVMGMIGTSSAAYAGGPWRRASATFYGDETARETMGGACGYGNLWNSGYGAATSALSTVLFNDGYSCGQCFQIRCVSSPNCYYGSPATVVTATNICPPNWGQNSNNGGWCNPPRAHFDLTKPAFMKIANWKAGIIPISYRRVACKRTGGIRFKFEGNGYWLLVYVMNVGGAGDIKTMAVKGSRTNWINMSHNWGASYQAFSSLYGQSLSFRLTSYTTRQTIYAWNAAPASWSAGQTYKSNANFS</sequence>
<feature type="transmembrane region" description="Helical" evidence="9">
    <location>
        <begin position="150"/>
        <end position="172"/>
    </location>
</feature>
<keyword evidence="7 9" id="KW-0472">Membrane</keyword>
<keyword evidence="6" id="KW-0732">Signal</keyword>
<evidence type="ECO:0000256" key="3">
    <source>
        <dbReference type="ARBA" id="ARBA00005392"/>
    </source>
</evidence>
<dbReference type="InterPro" id="IPR036908">
    <property type="entry name" value="RlpA-like_sf"/>
</dbReference>
<evidence type="ECO:0000256" key="7">
    <source>
        <dbReference type="ARBA" id="ARBA00023136"/>
    </source>
</evidence>
<evidence type="ECO:0000256" key="9">
    <source>
        <dbReference type="SAM" id="Phobius"/>
    </source>
</evidence>
<evidence type="ECO:0000256" key="2">
    <source>
        <dbReference type="ARBA" id="ARBA00004191"/>
    </source>
</evidence>
<evidence type="ECO:0000256" key="5">
    <source>
        <dbReference type="ARBA" id="ARBA00022525"/>
    </source>
</evidence>
<evidence type="ECO:0000256" key="4">
    <source>
        <dbReference type="ARBA" id="ARBA00022512"/>
    </source>
</evidence>
<dbReference type="EMBL" id="JADBGQ010000008">
    <property type="protein sequence ID" value="KAG5382638.1"/>
    <property type="molecule type" value="Genomic_DNA"/>
</dbReference>
<evidence type="ECO:0000313" key="12">
    <source>
        <dbReference type="EMBL" id="KAG5382638.1"/>
    </source>
</evidence>
<protein>
    <recommendedName>
        <fullName evidence="14">Expansin</fullName>
    </recommendedName>
</protein>
<feature type="domain" description="Expansin-like EG45" evidence="10">
    <location>
        <begin position="194"/>
        <end position="307"/>
    </location>
</feature>
<keyword evidence="13" id="KW-1185">Reference proteome</keyword>
<dbReference type="SMART" id="SM00837">
    <property type="entry name" value="DPBB_1"/>
    <property type="match status" value="1"/>
</dbReference>
<dbReference type="InterPro" id="IPR009009">
    <property type="entry name" value="RlpA-like_DPBB"/>
</dbReference>
<keyword evidence="9" id="KW-0812">Transmembrane</keyword>
<dbReference type="PRINTS" id="PR01225">
    <property type="entry name" value="EXPANSNFAMLY"/>
</dbReference>
<gene>
    <name evidence="12" type="primary">A09p014940.1_BraROA</name>
    <name evidence="12" type="ORF">IGI04_034108</name>
</gene>
<dbReference type="InterPro" id="IPR036749">
    <property type="entry name" value="Expansin_CBD_sf"/>
</dbReference>
<comment type="similarity">
    <text evidence="3">Belongs to the expansin family. Expansin A subfamily.</text>
</comment>
<keyword evidence="8" id="KW-0961">Cell wall biogenesis/degradation</keyword>
<evidence type="ECO:0000256" key="8">
    <source>
        <dbReference type="ARBA" id="ARBA00023316"/>
    </source>
</evidence>
<dbReference type="PRINTS" id="PR01226">
    <property type="entry name" value="EXPANSIN"/>
</dbReference>
<dbReference type="Gene3D" id="2.40.40.10">
    <property type="entry name" value="RlpA-like domain"/>
    <property type="match status" value="1"/>
</dbReference>
<dbReference type="InterPro" id="IPR007117">
    <property type="entry name" value="Expansin_CBD"/>
</dbReference>
<keyword evidence="5" id="KW-0964">Secreted</keyword>
<organism evidence="12 13">
    <name type="scientific">Brassica rapa subsp. trilocularis</name>
    <dbReference type="NCBI Taxonomy" id="1813537"/>
    <lineage>
        <taxon>Eukaryota</taxon>
        <taxon>Viridiplantae</taxon>
        <taxon>Streptophyta</taxon>
        <taxon>Embryophyta</taxon>
        <taxon>Tracheophyta</taxon>
        <taxon>Spermatophyta</taxon>
        <taxon>Magnoliopsida</taxon>
        <taxon>eudicotyledons</taxon>
        <taxon>Gunneridae</taxon>
        <taxon>Pentapetalae</taxon>
        <taxon>rosids</taxon>
        <taxon>malvids</taxon>
        <taxon>Brassicales</taxon>
        <taxon>Brassicaceae</taxon>
        <taxon>Brassiceae</taxon>
        <taxon>Brassica</taxon>
    </lineage>
</organism>
<evidence type="ECO:0008006" key="14">
    <source>
        <dbReference type="Google" id="ProtNLM"/>
    </source>
</evidence>
<evidence type="ECO:0000256" key="1">
    <source>
        <dbReference type="ARBA" id="ARBA00004170"/>
    </source>
</evidence>
<dbReference type="SUPFAM" id="SSF49590">
    <property type="entry name" value="PHL pollen allergen"/>
    <property type="match status" value="1"/>
</dbReference>
<dbReference type="Pfam" id="PF01357">
    <property type="entry name" value="Expansin_C"/>
    <property type="match status" value="1"/>
</dbReference>
<dbReference type="Pfam" id="PF03330">
    <property type="entry name" value="DPBB_1"/>
    <property type="match status" value="1"/>
</dbReference>
<keyword evidence="9" id="KW-1133">Transmembrane helix</keyword>
<dbReference type="PROSITE" id="PS50842">
    <property type="entry name" value="EXPANSIN_EG45"/>
    <property type="match status" value="1"/>
</dbReference>
<evidence type="ECO:0000259" key="10">
    <source>
        <dbReference type="PROSITE" id="PS50842"/>
    </source>
</evidence>
<feature type="domain" description="Expansin-like CBD" evidence="11">
    <location>
        <begin position="317"/>
        <end position="397"/>
    </location>
</feature>
<dbReference type="Gene3D" id="2.60.40.760">
    <property type="entry name" value="Expansin, cellulose-binding-like domain"/>
    <property type="match status" value="1"/>
</dbReference>
<name>A0ABQ7L7S3_BRACM</name>
<dbReference type="InterPro" id="IPR007118">
    <property type="entry name" value="Expan_Lol_pI"/>
</dbReference>
<dbReference type="CDD" id="cd22274">
    <property type="entry name" value="DPBB_EXPA_N"/>
    <property type="match status" value="1"/>
</dbReference>
<dbReference type="PROSITE" id="PS50843">
    <property type="entry name" value="EXPANSIN_CBD"/>
    <property type="match status" value="1"/>
</dbReference>
<evidence type="ECO:0000256" key="6">
    <source>
        <dbReference type="ARBA" id="ARBA00022729"/>
    </source>
</evidence>
<dbReference type="Proteomes" id="UP000823674">
    <property type="component" value="Chromosome A09"/>
</dbReference>
<dbReference type="PANTHER" id="PTHR31867">
    <property type="entry name" value="EXPANSIN-A15"/>
    <property type="match status" value="1"/>
</dbReference>
<dbReference type="InterPro" id="IPR007112">
    <property type="entry name" value="Expansin/allergen_DPBB_dom"/>
</dbReference>
<dbReference type="SUPFAM" id="SSF50685">
    <property type="entry name" value="Barwin-like endoglucanases"/>
    <property type="match status" value="1"/>
</dbReference>
<dbReference type="InterPro" id="IPR002963">
    <property type="entry name" value="Expansin"/>
</dbReference>
<proteinExistence type="inferred from homology"/>
<evidence type="ECO:0000313" key="13">
    <source>
        <dbReference type="Proteomes" id="UP000823674"/>
    </source>
</evidence>
<keyword evidence="4" id="KW-0134">Cell wall</keyword>
<evidence type="ECO:0000259" key="11">
    <source>
        <dbReference type="PROSITE" id="PS50843"/>
    </source>
</evidence>
<comment type="caution">
    <text evidence="12">The sequence shown here is derived from an EMBL/GenBank/DDBJ whole genome shotgun (WGS) entry which is preliminary data.</text>
</comment>
<comment type="subcellular location">
    <subcellularLocation>
        <location evidence="1">Membrane</location>
        <topology evidence="1">Peripheral membrane protein</topology>
    </subcellularLocation>
    <subcellularLocation>
        <location evidence="2">Secreted</location>
        <location evidence="2">Cell wall</location>
    </subcellularLocation>
</comment>